<reference evidence="1" key="1">
    <citation type="journal article" date="2023" name="Mol. Phylogenet. Evol.">
        <title>Genome-scale phylogeny and comparative genomics of the fungal order Sordariales.</title>
        <authorList>
            <person name="Hensen N."/>
            <person name="Bonometti L."/>
            <person name="Westerberg I."/>
            <person name="Brannstrom I.O."/>
            <person name="Guillou S."/>
            <person name="Cros-Aarteil S."/>
            <person name="Calhoun S."/>
            <person name="Haridas S."/>
            <person name="Kuo A."/>
            <person name="Mondo S."/>
            <person name="Pangilinan J."/>
            <person name="Riley R."/>
            <person name="LaButti K."/>
            <person name="Andreopoulos B."/>
            <person name="Lipzen A."/>
            <person name="Chen C."/>
            <person name="Yan M."/>
            <person name="Daum C."/>
            <person name="Ng V."/>
            <person name="Clum A."/>
            <person name="Steindorff A."/>
            <person name="Ohm R.A."/>
            <person name="Martin F."/>
            <person name="Silar P."/>
            <person name="Natvig D.O."/>
            <person name="Lalanne C."/>
            <person name="Gautier V."/>
            <person name="Ament-Velasquez S.L."/>
            <person name="Kruys A."/>
            <person name="Hutchinson M.I."/>
            <person name="Powell A.J."/>
            <person name="Barry K."/>
            <person name="Miller A.N."/>
            <person name="Grigoriev I.V."/>
            <person name="Debuchy R."/>
            <person name="Gladieux P."/>
            <person name="Hiltunen Thoren M."/>
            <person name="Johannesson H."/>
        </authorList>
    </citation>
    <scope>NUCLEOTIDE SEQUENCE</scope>
    <source>
        <strain evidence="1">CBS 538.74</strain>
    </source>
</reference>
<dbReference type="AlphaFoldDB" id="A0AAN6VE45"/>
<dbReference type="InterPro" id="IPR014710">
    <property type="entry name" value="RmlC-like_jellyroll"/>
</dbReference>
<comment type="caution">
    <text evidence="1">The sequence shown here is derived from an EMBL/GenBank/DDBJ whole genome shotgun (WGS) entry which is preliminary data.</text>
</comment>
<gene>
    <name evidence="1" type="ORF">C8A00DRAFT_47132</name>
</gene>
<organism evidence="1 2">
    <name type="scientific">Chaetomidium leptoderma</name>
    <dbReference type="NCBI Taxonomy" id="669021"/>
    <lineage>
        <taxon>Eukaryota</taxon>
        <taxon>Fungi</taxon>
        <taxon>Dikarya</taxon>
        <taxon>Ascomycota</taxon>
        <taxon>Pezizomycotina</taxon>
        <taxon>Sordariomycetes</taxon>
        <taxon>Sordariomycetidae</taxon>
        <taxon>Sordariales</taxon>
        <taxon>Chaetomiaceae</taxon>
        <taxon>Chaetomidium</taxon>
    </lineage>
</organism>
<dbReference type="Proteomes" id="UP001302745">
    <property type="component" value="Unassembled WGS sequence"/>
</dbReference>
<evidence type="ECO:0000313" key="2">
    <source>
        <dbReference type="Proteomes" id="UP001302745"/>
    </source>
</evidence>
<proteinExistence type="predicted"/>
<dbReference type="Gene3D" id="2.60.120.10">
    <property type="entry name" value="Jelly Rolls"/>
    <property type="match status" value="1"/>
</dbReference>
<dbReference type="PANTHER" id="PTHR36156:SF2">
    <property type="entry name" value="CUPIN TYPE-2 DOMAIN-CONTAINING PROTEIN"/>
    <property type="match status" value="1"/>
</dbReference>
<dbReference type="InterPro" id="IPR047142">
    <property type="entry name" value="OryJ/VirC-like"/>
</dbReference>
<dbReference type="CDD" id="cd02231">
    <property type="entry name" value="cupin_BLL6423-like"/>
    <property type="match status" value="1"/>
</dbReference>
<dbReference type="EMBL" id="MU857188">
    <property type="protein sequence ID" value="KAK4149201.1"/>
    <property type="molecule type" value="Genomic_DNA"/>
</dbReference>
<keyword evidence="2" id="KW-1185">Reference proteome</keyword>
<protein>
    <submittedName>
        <fullName evidence="1">Uncharacterized protein</fullName>
    </submittedName>
</protein>
<dbReference type="InterPro" id="IPR011051">
    <property type="entry name" value="RmlC_Cupin_sf"/>
</dbReference>
<dbReference type="PANTHER" id="PTHR36156">
    <property type="entry name" value="SLR2101 PROTEIN"/>
    <property type="match status" value="1"/>
</dbReference>
<dbReference type="SUPFAM" id="SSF51182">
    <property type="entry name" value="RmlC-like cupins"/>
    <property type="match status" value="1"/>
</dbReference>
<accession>A0AAN6VE45</accession>
<sequence>MLSYNLTAPRRIRASNLPLPSSHHGDEHAEPGVEIKVDSLKVDPLLDGTLMRAVVATSKQIPTSNDGHGELALDEVPGMGIVLPGGLNMYYLDLAPNTEGTMHRTTSTDYLVLISGTLSLLTPAAEPYHVKDGKATYGEPVETVCRAGDVVAQRGMMHALSNRTDEWVRLLAVVLSSDTNKVPVQGTDGHKELPDAWLA</sequence>
<reference evidence="1" key="2">
    <citation type="submission" date="2023-05" db="EMBL/GenBank/DDBJ databases">
        <authorList>
            <consortium name="Lawrence Berkeley National Laboratory"/>
            <person name="Steindorff A."/>
            <person name="Hensen N."/>
            <person name="Bonometti L."/>
            <person name="Westerberg I."/>
            <person name="Brannstrom I.O."/>
            <person name="Guillou S."/>
            <person name="Cros-Aarteil S."/>
            <person name="Calhoun S."/>
            <person name="Haridas S."/>
            <person name="Kuo A."/>
            <person name="Mondo S."/>
            <person name="Pangilinan J."/>
            <person name="Riley R."/>
            <person name="Labutti K."/>
            <person name="Andreopoulos B."/>
            <person name="Lipzen A."/>
            <person name="Chen C."/>
            <person name="Yanf M."/>
            <person name="Daum C."/>
            <person name="Ng V."/>
            <person name="Clum A."/>
            <person name="Ohm R."/>
            <person name="Martin F."/>
            <person name="Silar P."/>
            <person name="Natvig D."/>
            <person name="Lalanne C."/>
            <person name="Gautier V."/>
            <person name="Ament-Velasquez S.L."/>
            <person name="Kruys A."/>
            <person name="Hutchinson M.I."/>
            <person name="Powell A.J."/>
            <person name="Barry K."/>
            <person name="Miller A.N."/>
            <person name="Grigoriev I.V."/>
            <person name="Debuchy R."/>
            <person name="Gladieux P."/>
            <person name="Thoren M.H."/>
            <person name="Johannesson H."/>
        </authorList>
    </citation>
    <scope>NUCLEOTIDE SEQUENCE</scope>
    <source>
        <strain evidence="1">CBS 538.74</strain>
    </source>
</reference>
<name>A0AAN6VE45_9PEZI</name>
<evidence type="ECO:0000313" key="1">
    <source>
        <dbReference type="EMBL" id="KAK4149201.1"/>
    </source>
</evidence>